<dbReference type="PANTHER" id="PTHR44051">
    <property type="entry name" value="GLUTATHIONE S-TRANSFERASE-RELATED"/>
    <property type="match status" value="1"/>
</dbReference>
<comment type="caution">
    <text evidence="5">The sequence shown here is derived from an EMBL/GenBank/DDBJ whole genome shotgun (WGS) entry which is preliminary data.</text>
</comment>
<keyword evidence="6" id="KW-1185">Reference proteome</keyword>
<dbReference type="InterPro" id="IPR004045">
    <property type="entry name" value="Glutathione_S-Trfase_N"/>
</dbReference>
<dbReference type="CDD" id="cd03048">
    <property type="entry name" value="GST_N_Ure2p_like"/>
    <property type="match status" value="1"/>
</dbReference>
<reference evidence="5 6" key="1">
    <citation type="journal article" date="2020" name="bioRxiv">
        <title>Whole genome comparisons of ergot fungi reveals the divergence and evolution of species within the genus Claviceps are the result of varying mechanisms driving genome evolution and host range expansion.</title>
        <authorList>
            <person name="Wyka S.A."/>
            <person name="Mondo S.J."/>
            <person name="Liu M."/>
            <person name="Dettman J."/>
            <person name="Nalam V."/>
            <person name="Broders K.D."/>
        </authorList>
    </citation>
    <scope>NUCLEOTIDE SEQUENCE [LARGE SCALE GENOMIC DNA]</scope>
    <source>
        <strain evidence="5 6">CCC 1485</strain>
    </source>
</reference>
<evidence type="ECO:0000313" key="5">
    <source>
        <dbReference type="EMBL" id="KAG5932242.1"/>
    </source>
</evidence>
<dbReference type="SFLD" id="SFLDS00019">
    <property type="entry name" value="Glutathione_Transferase_(cytos"/>
    <property type="match status" value="1"/>
</dbReference>
<evidence type="ECO:0000256" key="1">
    <source>
        <dbReference type="ARBA" id="ARBA00007409"/>
    </source>
</evidence>
<dbReference type="InterPro" id="IPR040079">
    <property type="entry name" value="Glutathione_S-Trfase"/>
</dbReference>
<dbReference type="AlphaFoldDB" id="A0A9P7M7R8"/>
<feature type="domain" description="GST N-terminal" evidence="3">
    <location>
        <begin position="5"/>
        <end position="86"/>
    </location>
</feature>
<dbReference type="InterPro" id="IPR036282">
    <property type="entry name" value="Glutathione-S-Trfase_C_sf"/>
</dbReference>
<dbReference type="SUPFAM" id="SSF47616">
    <property type="entry name" value="GST C-terminal domain-like"/>
    <property type="match status" value="1"/>
</dbReference>
<proteinExistence type="inferred from homology"/>
<evidence type="ECO:0000259" key="4">
    <source>
        <dbReference type="PROSITE" id="PS50405"/>
    </source>
</evidence>
<evidence type="ECO:0000259" key="3">
    <source>
        <dbReference type="PROSITE" id="PS50404"/>
    </source>
</evidence>
<dbReference type="InterPro" id="IPR036249">
    <property type="entry name" value="Thioredoxin-like_sf"/>
</dbReference>
<accession>A0A9P7M7R8</accession>
<dbReference type="SUPFAM" id="SSF52833">
    <property type="entry name" value="Thioredoxin-like"/>
    <property type="match status" value="1"/>
</dbReference>
<organism evidence="5 6">
    <name type="scientific">Claviceps pazoutovae</name>
    <dbReference type="NCBI Taxonomy" id="1649127"/>
    <lineage>
        <taxon>Eukaryota</taxon>
        <taxon>Fungi</taxon>
        <taxon>Dikarya</taxon>
        <taxon>Ascomycota</taxon>
        <taxon>Pezizomycotina</taxon>
        <taxon>Sordariomycetes</taxon>
        <taxon>Hypocreomycetidae</taxon>
        <taxon>Hypocreales</taxon>
        <taxon>Clavicipitaceae</taxon>
        <taxon>Claviceps</taxon>
    </lineage>
</organism>
<dbReference type="PROSITE" id="PS50404">
    <property type="entry name" value="GST_NTER"/>
    <property type="match status" value="1"/>
</dbReference>
<dbReference type="Gene3D" id="1.20.1050.10">
    <property type="match status" value="1"/>
</dbReference>
<sequence>MSSLKPLTLYSHAGGPNPWKVAIILEELSVPYETKFLDFGTVKAEPFVSLNPNGRVPGLEDPNTKISLWESGAIIDYLIDQYDPSHKLSYTTPSEKYLTRSWEHFQMSGQGPYFGQLVWFTMYHPEKIQSATDRYANEVKRVTSVIDGHLKKQKTEYLVGDKITYADLMFVPWAVAIVAMAKLDLSEYDAYSAWLKRLTDRPTVAKVLKQREEAMAAHK</sequence>
<protein>
    <submittedName>
        <fullName evidence="5">Uncharacterized protein</fullName>
    </submittedName>
</protein>
<feature type="domain" description="GST C-terminal" evidence="4">
    <location>
        <begin position="92"/>
        <end position="219"/>
    </location>
</feature>
<evidence type="ECO:0000256" key="2">
    <source>
        <dbReference type="RuleBase" id="RU003494"/>
    </source>
</evidence>
<dbReference type="Proteomes" id="UP000706124">
    <property type="component" value="Unassembled WGS sequence"/>
</dbReference>
<dbReference type="InterPro" id="IPR010987">
    <property type="entry name" value="Glutathione-S-Trfase_C-like"/>
</dbReference>
<dbReference type="PROSITE" id="PS50405">
    <property type="entry name" value="GST_CTER"/>
    <property type="match status" value="1"/>
</dbReference>
<dbReference type="OrthoDB" id="422574at2759"/>
<evidence type="ECO:0000313" key="6">
    <source>
        <dbReference type="Proteomes" id="UP000706124"/>
    </source>
</evidence>
<dbReference type="Gene3D" id="3.40.30.10">
    <property type="entry name" value="Glutaredoxin"/>
    <property type="match status" value="1"/>
</dbReference>
<gene>
    <name evidence="5" type="ORF">E4U60_005355</name>
</gene>
<name>A0A9P7M7R8_9HYPO</name>
<dbReference type="Pfam" id="PF00043">
    <property type="entry name" value="GST_C"/>
    <property type="match status" value="1"/>
</dbReference>
<dbReference type="InterPro" id="IPR004046">
    <property type="entry name" value="GST_C"/>
</dbReference>
<comment type="similarity">
    <text evidence="1 2">Belongs to the GST superfamily.</text>
</comment>
<dbReference type="SFLD" id="SFLDG00358">
    <property type="entry name" value="Main_(cytGST)"/>
    <property type="match status" value="1"/>
</dbReference>
<dbReference type="SFLD" id="SFLDG01151">
    <property type="entry name" value="Main.2:_Nu-like"/>
    <property type="match status" value="1"/>
</dbReference>
<dbReference type="PANTHER" id="PTHR44051:SF3">
    <property type="entry name" value="TRANSCRIPTIONAL REGULATOR URE2"/>
    <property type="match status" value="1"/>
</dbReference>
<dbReference type="EMBL" id="SRPO01000468">
    <property type="protein sequence ID" value="KAG5932242.1"/>
    <property type="molecule type" value="Genomic_DNA"/>
</dbReference>
<dbReference type="Pfam" id="PF02798">
    <property type="entry name" value="GST_N"/>
    <property type="match status" value="1"/>
</dbReference>